<gene>
    <name evidence="1" type="ORF">STA1M1_06950</name>
</gene>
<accession>A0ABQ5LRC4</accession>
<dbReference type="Proteomes" id="UP001144205">
    <property type="component" value="Unassembled WGS sequence"/>
</dbReference>
<organism evidence="1 2">
    <name type="scientific">Sinisalibacter aestuarii</name>
    <dbReference type="NCBI Taxonomy" id="2949426"/>
    <lineage>
        <taxon>Bacteria</taxon>
        <taxon>Pseudomonadati</taxon>
        <taxon>Pseudomonadota</taxon>
        <taxon>Alphaproteobacteria</taxon>
        <taxon>Rhodobacterales</taxon>
        <taxon>Roseobacteraceae</taxon>
        <taxon>Sinisalibacter</taxon>
    </lineage>
</organism>
<protein>
    <submittedName>
        <fullName evidence="1">Uncharacterized protein</fullName>
    </submittedName>
</protein>
<dbReference type="EMBL" id="BROH01000001">
    <property type="protein sequence ID" value="GKY86826.1"/>
    <property type="molecule type" value="Genomic_DNA"/>
</dbReference>
<proteinExistence type="predicted"/>
<name>A0ABQ5LRC4_9RHOB</name>
<evidence type="ECO:0000313" key="2">
    <source>
        <dbReference type="Proteomes" id="UP001144205"/>
    </source>
</evidence>
<reference evidence="1" key="1">
    <citation type="journal article" date="2023" name="Int. J. Syst. Evol. Microbiol.">
        <title>Sinisalibacter aestuarii sp. nov., isolated from estuarine sediment of the Arakawa River.</title>
        <authorList>
            <person name="Arafat S.T."/>
            <person name="Hirano S."/>
            <person name="Sato A."/>
            <person name="Takeuchi K."/>
            <person name="Yasuda T."/>
            <person name="Terahara T."/>
            <person name="Hamada M."/>
            <person name="Kobayashi T."/>
        </authorList>
    </citation>
    <scope>NUCLEOTIDE SEQUENCE</scope>
    <source>
        <strain evidence="1">B-399</strain>
    </source>
</reference>
<sequence length="42" mass="4664">MHLEPNGSENDKAERLVTSEHRLDGAIDSAKIRQQAGDVFDL</sequence>
<comment type="caution">
    <text evidence="1">The sequence shown here is derived from an EMBL/GenBank/DDBJ whole genome shotgun (WGS) entry which is preliminary data.</text>
</comment>
<keyword evidence="2" id="KW-1185">Reference proteome</keyword>
<evidence type="ECO:0000313" key="1">
    <source>
        <dbReference type="EMBL" id="GKY86826.1"/>
    </source>
</evidence>